<accession>A0ABV6QEW6</accession>
<organism evidence="2 3">
    <name type="scientific">Kribbella deserti</name>
    <dbReference type="NCBI Taxonomy" id="1926257"/>
    <lineage>
        <taxon>Bacteria</taxon>
        <taxon>Bacillati</taxon>
        <taxon>Actinomycetota</taxon>
        <taxon>Actinomycetes</taxon>
        <taxon>Propionibacteriales</taxon>
        <taxon>Kribbellaceae</taxon>
        <taxon>Kribbella</taxon>
    </lineage>
</organism>
<proteinExistence type="predicted"/>
<keyword evidence="3" id="KW-1185">Reference proteome</keyword>
<dbReference type="RefSeq" id="WP_380043420.1">
    <property type="nucleotide sequence ID" value="NZ_JBHLTC010000001.1"/>
</dbReference>
<evidence type="ECO:0000313" key="3">
    <source>
        <dbReference type="Proteomes" id="UP001589890"/>
    </source>
</evidence>
<gene>
    <name evidence="2" type="ORF">ACFFGN_01630</name>
</gene>
<dbReference type="EMBL" id="JBHLTC010000001">
    <property type="protein sequence ID" value="MFC0622743.1"/>
    <property type="molecule type" value="Genomic_DNA"/>
</dbReference>
<sequence length="208" mass="22503">MGTRPPGVFRMVRSVRAASRFWESPVVTLPPRTRSRGPCGAGPASDVTKLVELAQLDGWTVQVLATQAAVDYFVDLHELERISGRIVRTTYQQASDRPVGKPDAVIVAPATYNTINKWAHGIADNYVLSQLAELSGLGVPIVTLPFVNQALAANPVFLQSVAMLRSAGVRILFGPGEFEPHPPRTGGEALKRFPWSLALTAATRHPNT</sequence>
<reference evidence="2 3" key="1">
    <citation type="submission" date="2024-09" db="EMBL/GenBank/DDBJ databases">
        <authorList>
            <person name="Sun Q."/>
            <person name="Mori K."/>
        </authorList>
    </citation>
    <scope>NUCLEOTIDE SEQUENCE [LARGE SCALE GENOMIC DNA]</scope>
    <source>
        <strain evidence="2 3">CGMCC 1.15906</strain>
    </source>
</reference>
<dbReference type="Pfam" id="PF02441">
    <property type="entry name" value="Flavoprotein"/>
    <property type="match status" value="1"/>
</dbReference>
<dbReference type="Proteomes" id="UP001589890">
    <property type="component" value="Unassembled WGS sequence"/>
</dbReference>
<dbReference type="InterPro" id="IPR003382">
    <property type="entry name" value="Flavoprotein"/>
</dbReference>
<evidence type="ECO:0000259" key="1">
    <source>
        <dbReference type="Pfam" id="PF02441"/>
    </source>
</evidence>
<dbReference type="InterPro" id="IPR036551">
    <property type="entry name" value="Flavin_trans-like"/>
</dbReference>
<protein>
    <submittedName>
        <fullName evidence="2">Flavoprotein</fullName>
    </submittedName>
</protein>
<feature type="domain" description="Flavoprotein" evidence="1">
    <location>
        <begin position="39"/>
        <end position="164"/>
    </location>
</feature>
<comment type="caution">
    <text evidence="2">The sequence shown here is derived from an EMBL/GenBank/DDBJ whole genome shotgun (WGS) entry which is preliminary data.</text>
</comment>
<name>A0ABV6QEW6_9ACTN</name>
<evidence type="ECO:0000313" key="2">
    <source>
        <dbReference type="EMBL" id="MFC0622743.1"/>
    </source>
</evidence>
<dbReference type="Gene3D" id="3.40.50.1950">
    <property type="entry name" value="Flavin prenyltransferase-like"/>
    <property type="match status" value="1"/>
</dbReference>
<dbReference type="SUPFAM" id="SSF52507">
    <property type="entry name" value="Homo-oligomeric flavin-containing Cys decarboxylases, HFCD"/>
    <property type="match status" value="1"/>
</dbReference>